<accession>A0A015L7S5</accession>
<dbReference type="Pfam" id="PF00078">
    <property type="entry name" value="RVT_1"/>
    <property type="match status" value="1"/>
</dbReference>
<dbReference type="InterPro" id="IPR044730">
    <property type="entry name" value="RNase_H-like_dom_plant"/>
</dbReference>
<organism evidence="3 4">
    <name type="scientific">Rhizophagus irregularis (strain DAOM 197198w)</name>
    <name type="common">Glomus intraradices</name>
    <dbReference type="NCBI Taxonomy" id="1432141"/>
    <lineage>
        <taxon>Eukaryota</taxon>
        <taxon>Fungi</taxon>
        <taxon>Fungi incertae sedis</taxon>
        <taxon>Mucoromycota</taxon>
        <taxon>Glomeromycotina</taxon>
        <taxon>Glomeromycetes</taxon>
        <taxon>Glomerales</taxon>
        <taxon>Glomeraceae</taxon>
        <taxon>Rhizophagus</taxon>
    </lineage>
</organism>
<dbReference type="SUPFAM" id="SSF53098">
    <property type="entry name" value="Ribonuclease H-like"/>
    <property type="match status" value="1"/>
</dbReference>
<evidence type="ECO:0008006" key="5">
    <source>
        <dbReference type="Google" id="ProtNLM"/>
    </source>
</evidence>
<dbReference type="InterPro" id="IPR036397">
    <property type="entry name" value="RNaseH_sf"/>
</dbReference>
<dbReference type="InterPro" id="IPR005135">
    <property type="entry name" value="Endo/exonuclease/phosphatase"/>
</dbReference>
<dbReference type="InterPro" id="IPR036691">
    <property type="entry name" value="Endo/exonu/phosph_ase_sf"/>
</dbReference>
<dbReference type="GO" id="GO:0003676">
    <property type="term" value="F:nucleic acid binding"/>
    <property type="evidence" value="ECO:0007669"/>
    <property type="project" value="InterPro"/>
</dbReference>
<dbReference type="PANTHER" id="PTHR19446">
    <property type="entry name" value="REVERSE TRANSCRIPTASES"/>
    <property type="match status" value="1"/>
</dbReference>
<evidence type="ECO:0000259" key="1">
    <source>
        <dbReference type="PROSITE" id="PS50878"/>
    </source>
</evidence>
<sequence length="1756" mass="197779">MMDNNKHNFSPHPSPLIKFGQINVNGLCSPVRQQHLLNFFLHSSFGALSVNDTHLSPSNAKFIFKNEHSQHHFRSYWACSSSSRPHDGVGILLRNPLHKHVQTIDPWKGRLLKLDLFFHQIKISIISIYYPPSGSIHQSICNDLIAKLLSWLDHARTNNYFVIILGDFNIDEVAHSTYPPNHFKLLRLLSSRFFTDHQAYSSIDGPDPTFFHDNGSSRLDYIWSSPGFPATGLFSQVVTCPNLLDRPFTDHKVLTTVFDFSSCLAILAKSRLNKKKKCVLFSLILPLQLNNGIILPLNAAIETLPFQKVSNTHRHSYSPELTKLIAINKFLDRFLYRLTTHRPNRPTQLSQMTATLPTHLKNLASLLPDYSVPAYSITPVSGFKSFLRSQKNLVSAFLSTKFAQHLTDSVEYYTALRDEHFSNSLGTFIDSALSVDKRSIVLDRVLVILDSTPTLLTDPSDIKQAAITHFQSIISPPLVHYSSIASFPVRWQQAYTPLSDVSASLYDPVLAPISLQEWSDVISSMPNNKASGPSKISYEMIKHLSGEALDFSLLLANTCLSRGDIPADWHEAVVYPIPKPHDFDAQLKNTRPITLLETVRKCVVKVVTNRLSNILADNKILQDGNFAGLPGGSTDVPIKMLDAIIHQQKHDSTDDQELWIISQDISKAFDSMDLNMLKLALDRLHIPALLVRFILNLFTRRNNKIITCHSDTAAYRIRVGIDQGEIIFPLLWVIYLDPLLTVLNREARDPFNLKSSALLNYSPLEFEQHSLPISHLTFMDDSTLIASSKRGIEDRLSMTAEFYTLNNVQANSAKYVLLSSSSPSSKITFELSPSCLISNTFLSLSSLSLNTSFRFLGVWFSLSASSAFVLKQARSMVKDMAALLGPKKLLAQHVAYLYNAVLLPRLEFRLQTTLFSDSTIQSIVKPMFSVLRRKAGLAATTPLALLFLKLPFLIQNAFYRFLSSHVASWQKIFTHPDFKAFAFYAISYLQGYLGAESCPTTINLEPWSHVVSLRTHTLFNSLLFSSHLGITWFLPFRPPRRDLQSALPLRTVLPQSTFQTSWKLWKHLNIFVLAQLASPCGRYLMNWSDLRYLGIVGRKGRIPAWFNFIKNNFLSSSSSSLFLPSYFINSSFTLASPCLLDHTVKDYHFYPQWAINVDSATQTLSVGRVCITYKKQNSAIMSHWLPVSLSADERSYNPCPGCSFNIPALSKKSAIKQRCNSEKCFFNVILSDTVGYPTRNAKVFAAYLPITLSTSWSYATSLALVHLTNPTLPTSSVLSSPFMDKTDDKVLPSSVQSLYTDGSFHIATDSSPSSMASAWLALDDDGFILESSSLQIPSCFPSALRSEIYAVVLGLNALSHGSSISVYTDCSQLISLWKRYVDVPFSPKLLREHNHLLWLSIRQLINDRNLIVDLIKVPAHGDDIYNAQVDSLAKASHLSSQPTVSLLAFCHVPCLLTFNSLPIDMNVQHFLRSIADARALLSFCSMARFTALGSPSLFDWAGIYFCLSQIKGFASHKNGRSEFWIFRIKLLLDMLPTLTTLQQRKPYLYSLDWLCPQCNSAPEDLNHLWTCPYILPEFNSCSTHRSEVVKFRDSCLSSFLTLKPLDSNFQTGFSALDCWNYETPSLSCLWLTRELLPAHLTKFLKQYFPVIYKTISPLLNDFQIELYGEIWLCRNVLFHAWEESQGISATSKLRGPSSNPPSTAISSHIHNSSLATVSQDSWISWISSSIIQGGSWISHLDFLRHLTVQPLRISFW</sequence>
<evidence type="ECO:0000259" key="2">
    <source>
        <dbReference type="PROSITE" id="PS50879"/>
    </source>
</evidence>
<dbReference type="SUPFAM" id="SSF56219">
    <property type="entry name" value="DNase I-like"/>
    <property type="match status" value="1"/>
</dbReference>
<dbReference type="Proteomes" id="UP000022910">
    <property type="component" value="Unassembled WGS sequence"/>
</dbReference>
<dbReference type="OrthoDB" id="2494641at2759"/>
<dbReference type="PROSITE" id="PS50879">
    <property type="entry name" value="RNASE_H_1"/>
    <property type="match status" value="1"/>
</dbReference>
<name>A0A015L7S5_RHIIW</name>
<evidence type="ECO:0000313" key="4">
    <source>
        <dbReference type="Proteomes" id="UP000022910"/>
    </source>
</evidence>
<keyword evidence="4" id="KW-1185">Reference proteome</keyword>
<dbReference type="PROSITE" id="PS50878">
    <property type="entry name" value="RT_POL"/>
    <property type="match status" value="1"/>
</dbReference>
<dbReference type="Gene3D" id="3.60.10.10">
    <property type="entry name" value="Endonuclease/exonuclease/phosphatase"/>
    <property type="match status" value="1"/>
</dbReference>
<dbReference type="InterPro" id="IPR012337">
    <property type="entry name" value="RNaseH-like_sf"/>
</dbReference>
<feature type="domain" description="Reverse transcriptase" evidence="1">
    <location>
        <begin position="558"/>
        <end position="860"/>
    </location>
</feature>
<dbReference type="GO" id="GO:0004523">
    <property type="term" value="F:RNA-DNA hybrid ribonuclease activity"/>
    <property type="evidence" value="ECO:0007669"/>
    <property type="project" value="InterPro"/>
</dbReference>
<dbReference type="Gene3D" id="3.30.420.10">
    <property type="entry name" value="Ribonuclease H-like superfamily/Ribonuclease H"/>
    <property type="match status" value="1"/>
</dbReference>
<dbReference type="EMBL" id="JEMT01029761">
    <property type="protein sequence ID" value="EXX50863.1"/>
    <property type="molecule type" value="Genomic_DNA"/>
</dbReference>
<dbReference type="InterPro" id="IPR002156">
    <property type="entry name" value="RNaseH_domain"/>
</dbReference>
<proteinExistence type="predicted"/>
<dbReference type="HOGENOM" id="CLU_002435_10_1_1"/>
<feature type="domain" description="RNase H type-1" evidence="2">
    <location>
        <begin position="1292"/>
        <end position="1438"/>
    </location>
</feature>
<evidence type="ECO:0000313" key="3">
    <source>
        <dbReference type="EMBL" id="EXX50863.1"/>
    </source>
</evidence>
<reference evidence="3 4" key="1">
    <citation type="submission" date="2014-02" db="EMBL/GenBank/DDBJ databases">
        <title>Single nucleus genome sequencing reveals high similarity among nuclei of an endomycorrhizal fungus.</title>
        <authorList>
            <person name="Lin K."/>
            <person name="Geurts R."/>
            <person name="Zhang Z."/>
            <person name="Limpens E."/>
            <person name="Saunders D.G."/>
            <person name="Mu D."/>
            <person name="Pang E."/>
            <person name="Cao H."/>
            <person name="Cha H."/>
            <person name="Lin T."/>
            <person name="Zhou Q."/>
            <person name="Shang Y."/>
            <person name="Li Y."/>
            <person name="Ivanov S."/>
            <person name="Sharma T."/>
            <person name="Velzen R.V."/>
            <person name="Ruijter N.D."/>
            <person name="Aanen D.K."/>
            <person name="Win J."/>
            <person name="Kamoun S."/>
            <person name="Bisseling T."/>
            <person name="Huang S."/>
        </authorList>
    </citation>
    <scope>NUCLEOTIDE SEQUENCE [LARGE SCALE GENOMIC DNA]</scope>
    <source>
        <strain evidence="4">DAOM197198w</strain>
    </source>
</reference>
<gene>
    <name evidence="3" type="ORF">RirG_266790</name>
</gene>
<dbReference type="InterPro" id="IPR000477">
    <property type="entry name" value="RT_dom"/>
</dbReference>
<dbReference type="Pfam" id="PF03372">
    <property type="entry name" value="Exo_endo_phos"/>
    <property type="match status" value="1"/>
</dbReference>
<comment type="caution">
    <text evidence="3">The sequence shown here is derived from an EMBL/GenBank/DDBJ whole genome shotgun (WGS) entry which is preliminary data.</text>
</comment>
<protein>
    <recommendedName>
        <fullName evidence="5">RNA-directed DNA polymerase from mobile element jockey-like</fullName>
    </recommendedName>
</protein>
<dbReference type="CDD" id="cd06222">
    <property type="entry name" value="RNase_H_like"/>
    <property type="match status" value="1"/>
</dbReference>